<proteinExistence type="predicted"/>
<protein>
    <submittedName>
        <fullName evidence="1">Uncharacterized protein</fullName>
    </submittedName>
</protein>
<organism evidence="1 2">
    <name type="scientific">[Clostridium] leptum DSM 753</name>
    <dbReference type="NCBI Taxonomy" id="428125"/>
    <lineage>
        <taxon>Bacteria</taxon>
        <taxon>Bacillati</taxon>
        <taxon>Bacillota</taxon>
        <taxon>Clostridia</taxon>
        <taxon>Eubacteriales</taxon>
        <taxon>Oscillospiraceae</taxon>
        <taxon>Oscillospiraceae incertae sedis</taxon>
    </lineage>
</organism>
<comment type="caution">
    <text evidence="1">The sequence shown here is derived from an EMBL/GenBank/DDBJ whole genome shotgun (WGS) entry which is preliminary data.</text>
</comment>
<evidence type="ECO:0000313" key="2">
    <source>
        <dbReference type="Proteomes" id="UP000003490"/>
    </source>
</evidence>
<dbReference type="AlphaFoldDB" id="A7VZE4"/>
<sequence>MQGGAFLRFKRFSGIVGYGVFHPLVLPTDCWYQS</sequence>
<dbReference type="Proteomes" id="UP000003490">
    <property type="component" value="Unassembled WGS sequence"/>
</dbReference>
<evidence type="ECO:0000313" key="1">
    <source>
        <dbReference type="EMBL" id="EDO59286.1"/>
    </source>
</evidence>
<gene>
    <name evidence="1" type="ORF">CLOLEP_03974</name>
</gene>
<dbReference type="HOGENOM" id="CLU_3373068_0_0_9"/>
<reference evidence="1 2" key="1">
    <citation type="submission" date="2007-08" db="EMBL/GenBank/DDBJ databases">
        <title>Draft genome sequence of Clostridium leptum (DSM 753).</title>
        <authorList>
            <person name="Sudarsanam P."/>
            <person name="Ley R."/>
            <person name="Guruge J."/>
            <person name="Turnbaugh P.J."/>
            <person name="Mahowald M."/>
            <person name="Liep D."/>
            <person name="Gordon J."/>
        </authorList>
    </citation>
    <scope>NUCLEOTIDE SEQUENCE [LARGE SCALE GENOMIC DNA]</scope>
    <source>
        <strain evidence="1 2">DSM 753</strain>
    </source>
</reference>
<name>A7VZE4_9FIRM</name>
<dbReference type="EMBL" id="ABCB02000022">
    <property type="protein sequence ID" value="EDO59286.1"/>
    <property type="molecule type" value="Genomic_DNA"/>
</dbReference>
<accession>A7VZE4</accession>
<reference evidence="1 2" key="2">
    <citation type="submission" date="2007-08" db="EMBL/GenBank/DDBJ databases">
        <authorList>
            <person name="Fulton L."/>
            <person name="Clifton S."/>
            <person name="Fulton B."/>
            <person name="Xu J."/>
            <person name="Minx P."/>
            <person name="Pepin K.H."/>
            <person name="Johnson M."/>
            <person name="Thiruvilangam P."/>
            <person name="Bhonagiri V."/>
            <person name="Nash W.E."/>
            <person name="Wang C."/>
            <person name="Mardis E.R."/>
            <person name="Wilson R.K."/>
        </authorList>
    </citation>
    <scope>NUCLEOTIDE SEQUENCE [LARGE SCALE GENOMIC DNA]</scope>
    <source>
        <strain evidence="1 2">DSM 753</strain>
    </source>
</reference>